<gene>
    <name evidence="1" type="ORF">NUW58_g1967</name>
</gene>
<proteinExistence type="predicted"/>
<name>A0ACC1PHU7_9PEZI</name>
<evidence type="ECO:0000313" key="1">
    <source>
        <dbReference type="EMBL" id="KAJ2993040.1"/>
    </source>
</evidence>
<dbReference type="Proteomes" id="UP001143856">
    <property type="component" value="Unassembled WGS sequence"/>
</dbReference>
<keyword evidence="2" id="KW-1185">Reference proteome</keyword>
<reference evidence="1" key="1">
    <citation type="submission" date="2022-10" db="EMBL/GenBank/DDBJ databases">
        <title>Genome Sequence of Xylaria curta.</title>
        <authorList>
            <person name="Buettner E."/>
        </authorList>
    </citation>
    <scope>NUCLEOTIDE SEQUENCE</scope>
    <source>
        <strain evidence="1">Babe10</strain>
    </source>
</reference>
<dbReference type="EMBL" id="JAPDGR010000235">
    <property type="protein sequence ID" value="KAJ2993040.1"/>
    <property type="molecule type" value="Genomic_DNA"/>
</dbReference>
<comment type="caution">
    <text evidence="1">The sequence shown here is derived from an EMBL/GenBank/DDBJ whole genome shotgun (WGS) entry which is preliminary data.</text>
</comment>
<protein>
    <submittedName>
        <fullName evidence="1">Uncharacterized protein</fullName>
    </submittedName>
</protein>
<sequence length="821" mass="89840">MQESVVEATAKDLTGHRDANIGIALDNTVALGSGDVYSTSHSYISTEPQFDQMALDQETLVSAVSSSRHSTTPVPSISERREITSPPIPPEARLETGFDSSDSFESAAHRDSDTMHCTESVPRVKAQDSLVHGRVASSKLSLRQSLGIFSCVTIFGGSALTLLAVAFLLFLWAGGGPVEGGTEAPSAWRVIMLRGWATQSVTLTSLLLRVISAAQAGLCTSLVAALLLERRGVPISKAVQFSVTRTVNVGPMEFLYMTMSRRVRKAALKIEILLLFLLASTAIGLQFSSTILISDFGTTGLVQNSNRTIINVAMSPRTASNLWSTNVFSDSSIETVLFGEVDSKVDPTPNHLGISDTGTKRRAFLPFQKEDRINLQYFSGAAFSSVSRVACIRPSMIARLRYTSTQWLSIEGTINYNQSLQDAGQSTTQRCYESSDNVPYCLPTTFNCSLPGSRDPSLYPQWPTAICHLVLNSDDYAYNMPTWNQYSSPFDFPSGSWAHLVFATNIPTSYWKHIERSAPVTLGEPAPYGEWVSHEIEAGMFLNTTFCFSAVNTTVSSVTMTGNINQIEPPLQWNTTKGSFEVNTLQTIFGAESIHKTPAQRGIISIIGDVQDPASPSAFNVNSTLAQDTIRASSKSFSYGAGGGVWQNSLNGLSVALCTYCLMEGSFMSDDMSAIFERIINTTGRAATAVDTYLAMLTRSCYYSYLPKFDVPGYIDVAFVTEVLLPIRWRGLTAVLVLVGVNAVLMWFIAVLYIRRTRFTLAGNYWHAVAQLISKDMVPLLEKGREMKDEDLTEQLDLESEDFLVKIERSPQDGLVTVVKV</sequence>
<accession>A0ACC1PHU7</accession>
<organism evidence="1 2">
    <name type="scientific">Xylaria curta</name>
    <dbReference type="NCBI Taxonomy" id="42375"/>
    <lineage>
        <taxon>Eukaryota</taxon>
        <taxon>Fungi</taxon>
        <taxon>Dikarya</taxon>
        <taxon>Ascomycota</taxon>
        <taxon>Pezizomycotina</taxon>
        <taxon>Sordariomycetes</taxon>
        <taxon>Xylariomycetidae</taxon>
        <taxon>Xylariales</taxon>
        <taxon>Xylariaceae</taxon>
        <taxon>Xylaria</taxon>
    </lineage>
</organism>
<evidence type="ECO:0000313" key="2">
    <source>
        <dbReference type="Proteomes" id="UP001143856"/>
    </source>
</evidence>